<evidence type="ECO:0000313" key="1">
    <source>
        <dbReference type="EMBL" id="WEX91602.1"/>
    </source>
</evidence>
<reference evidence="1 2" key="1">
    <citation type="submission" date="2023-03" db="EMBL/GenBank/DDBJ databases">
        <authorList>
            <person name="Kaur S."/>
            <person name="Espinosa-Saiz D."/>
            <person name="Velazquez E."/>
            <person name="Menendez E."/>
            <person name="diCenzo G.C."/>
        </authorList>
    </citation>
    <scope>NUCLEOTIDE SEQUENCE [LARGE SCALE GENOMIC DNA]</scope>
    <source>
        <strain evidence="1 2">LMG 24692</strain>
        <plasmid evidence="1 2">unnamed</plasmid>
    </source>
</reference>
<proteinExistence type="predicted"/>
<keyword evidence="1" id="KW-0614">Plasmid</keyword>
<evidence type="ECO:0000313" key="2">
    <source>
        <dbReference type="Proteomes" id="UP001229355"/>
    </source>
</evidence>
<protein>
    <submittedName>
        <fullName evidence="1">Uncharacterized protein</fullName>
    </submittedName>
</protein>
<geneLocation type="plasmid" evidence="1 2">
    <name>unnamed</name>
</geneLocation>
<keyword evidence="2" id="KW-1185">Reference proteome</keyword>
<dbReference type="EMBL" id="CP120375">
    <property type="protein sequence ID" value="WEX91602.1"/>
    <property type="molecule type" value="Genomic_DNA"/>
</dbReference>
<dbReference type="Proteomes" id="UP001229355">
    <property type="component" value="Plasmid unnamed"/>
</dbReference>
<dbReference type="RefSeq" id="WP_280663559.1">
    <property type="nucleotide sequence ID" value="NZ_CP120375.1"/>
</dbReference>
<sequence>MNNTLILKDLQKIYTDPASPLHVRDNELAIENMNRSVASAVKAADLIVQCAPRSSCRWQRSGVCNTTAQSGATQMGSMTTT</sequence>
<gene>
    <name evidence="1" type="ORF">PZN02_005864</name>
</gene>
<name>A0ABY8DNR6_9HYPH</name>
<accession>A0ABY8DNR6</accession>
<organism evidence="1 2">
    <name type="scientific">Sinorhizobium garamanticum</name>
    <dbReference type="NCBI Taxonomy" id="680247"/>
    <lineage>
        <taxon>Bacteria</taxon>
        <taxon>Pseudomonadati</taxon>
        <taxon>Pseudomonadota</taxon>
        <taxon>Alphaproteobacteria</taxon>
        <taxon>Hyphomicrobiales</taxon>
        <taxon>Rhizobiaceae</taxon>
        <taxon>Sinorhizobium/Ensifer group</taxon>
        <taxon>Sinorhizobium</taxon>
    </lineage>
</organism>